<accession>A0A372IIW0</accession>
<dbReference type="AlphaFoldDB" id="A0A372IIW0"/>
<dbReference type="EMBL" id="QVQT01000009">
    <property type="protein sequence ID" value="RFU14876.1"/>
    <property type="molecule type" value="Genomic_DNA"/>
</dbReference>
<comment type="caution">
    <text evidence="1">The sequence shown here is derived from an EMBL/GenBank/DDBJ whole genome shotgun (WGS) entry which is preliminary data.</text>
</comment>
<organism evidence="1 2">
    <name type="scientific">Paracidobacterium acidisoli</name>
    <dbReference type="NCBI Taxonomy" id="2303751"/>
    <lineage>
        <taxon>Bacteria</taxon>
        <taxon>Pseudomonadati</taxon>
        <taxon>Acidobacteriota</taxon>
        <taxon>Terriglobia</taxon>
        <taxon>Terriglobales</taxon>
        <taxon>Acidobacteriaceae</taxon>
        <taxon>Paracidobacterium</taxon>
    </lineage>
</organism>
<proteinExistence type="predicted"/>
<reference evidence="1 2" key="1">
    <citation type="submission" date="2018-08" db="EMBL/GenBank/DDBJ databases">
        <title>Acidipila sp. 4G-K13, an acidobacterium isolated from forest soil.</title>
        <authorList>
            <person name="Gao Z.-H."/>
            <person name="Qiu L.-H."/>
        </authorList>
    </citation>
    <scope>NUCLEOTIDE SEQUENCE [LARGE SCALE GENOMIC DNA]</scope>
    <source>
        <strain evidence="1 2">4G-K13</strain>
    </source>
</reference>
<protein>
    <submittedName>
        <fullName evidence="1">Uncharacterized protein</fullName>
    </submittedName>
</protein>
<evidence type="ECO:0000313" key="2">
    <source>
        <dbReference type="Proteomes" id="UP000264702"/>
    </source>
</evidence>
<keyword evidence="2" id="KW-1185">Reference proteome</keyword>
<dbReference type="Proteomes" id="UP000264702">
    <property type="component" value="Unassembled WGS sequence"/>
</dbReference>
<sequence>MHDVLTIGIPVLVILVGILMNRQDASAIRSDLGGRIDMLTGKVIELTDRVSHLEARIGKQENDLEFV</sequence>
<gene>
    <name evidence="1" type="ORF">D0Y96_19970</name>
</gene>
<dbReference type="RefSeq" id="WP_117303584.1">
    <property type="nucleotide sequence ID" value="NZ_QVQT02000009.1"/>
</dbReference>
<evidence type="ECO:0000313" key="1">
    <source>
        <dbReference type="EMBL" id="RFU14876.1"/>
    </source>
</evidence>
<name>A0A372IIW0_9BACT</name>